<keyword evidence="1" id="KW-0472">Membrane</keyword>
<feature type="transmembrane region" description="Helical" evidence="1">
    <location>
        <begin position="346"/>
        <end position="363"/>
    </location>
</feature>
<feature type="transmembrane region" description="Helical" evidence="1">
    <location>
        <begin position="256"/>
        <end position="277"/>
    </location>
</feature>
<feature type="transmembrane region" description="Helical" evidence="1">
    <location>
        <begin position="136"/>
        <end position="155"/>
    </location>
</feature>
<feature type="transmembrane region" description="Helical" evidence="1">
    <location>
        <begin position="289"/>
        <end position="308"/>
    </location>
</feature>
<dbReference type="InterPro" id="IPR036259">
    <property type="entry name" value="MFS_trans_sf"/>
</dbReference>
<keyword evidence="1" id="KW-0812">Transmembrane</keyword>
<dbReference type="InterPro" id="IPR052528">
    <property type="entry name" value="Sugar_transport-like"/>
</dbReference>
<dbReference type="OrthoDB" id="1117124at2"/>
<dbReference type="RefSeq" id="WP_013301413.1">
    <property type="nucleotide sequence ID" value="NC_014414.1"/>
</dbReference>
<feature type="transmembrane region" description="Helical" evidence="1">
    <location>
        <begin position="383"/>
        <end position="405"/>
    </location>
</feature>
<dbReference type="PANTHER" id="PTHR23526">
    <property type="entry name" value="INTEGRAL MEMBRANE TRANSPORT PROTEIN-RELATED"/>
    <property type="match status" value="1"/>
</dbReference>
<dbReference type="SUPFAM" id="SSF103473">
    <property type="entry name" value="MFS general substrate transporter"/>
    <property type="match status" value="1"/>
</dbReference>
<keyword evidence="1" id="KW-1133">Transmembrane helix</keyword>
<reference evidence="3" key="1">
    <citation type="submission" date="2010-08" db="EMBL/GenBank/DDBJ databases">
        <title>Genome sequence of Parvularcula bermudensis HTCC2503.</title>
        <authorList>
            <person name="Kang D.-M."/>
            <person name="Oh H.-M."/>
            <person name="Cho J.-C."/>
        </authorList>
    </citation>
    <scope>NUCLEOTIDE SEQUENCE [LARGE SCALE GENOMIC DNA]</scope>
    <source>
        <strain evidence="3">ATCC BAA-594 / HTCC2503 / KCTC 12087</strain>
    </source>
</reference>
<evidence type="ECO:0000313" key="3">
    <source>
        <dbReference type="Proteomes" id="UP000001302"/>
    </source>
</evidence>
<dbReference type="STRING" id="314260.PB2503_11979"/>
<name>E0TEG7_PARBH</name>
<feature type="transmembrane region" description="Helical" evidence="1">
    <location>
        <begin position="176"/>
        <end position="198"/>
    </location>
</feature>
<feature type="transmembrane region" description="Helical" evidence="1">
    <location>
        <begin position="109"/>
        <end position="130"/>
    </location>
</feature>
<dbReference type="HOGENOM" id="CLU_051156_0_0_5"/>
<dbReference type="Gene3D" id="1.20.1250.20">
    <property type="entry name" value="MFS general substrate transporter like domains"/>
    <property type="match status" value="1"/>
</dbReference>
<dbReference type="EMBL" id="CP002156">
    <property type="protein sequence ID" value="ADM10439.1"/>
    <property type="molecule type" value="Genomic_DNA"/>
</dbReference>
<gene>
    <name evidence="2" type="ordered locus">PB2503_11979</name>
</gene>
<protein>
    <submittedName>
        <fullName evidence="2">Permease of the major facilitator superfamily protein</fullName>
    </submittedName>
</protein>
<feature type="transmembrane region" description="Helical" evidence="1">
    <location>
        <begin position="320"/>
        <end position="340"/>
    </location>
</feature>
<proteinExistence type="predicted"/>
<dbReference type="PANTHER" id="PTHR23526:SF2">
    <property type="entry name" value="MAJOR FACILITATOR SUPERFAMILY (MFS) PROFILE DOMAIN-CONTAINING PROTEIN"/>
    <property type="match status" value="1"/>
</dbReference>
<dbReference type="Proteomes" id="UP000001302">
    <property type="component" value="Chromosome"/>
</dbReference>
<feature type="transmembrane region" description="Helical" evidence="1">
    <location>
        <begin position="411"/>
        <end position="429"/>
    </location>
</feature>
<dbReference type="KEGG" id="pbr:PB2503_11979"/>
<organism evidence="2 3">
    <name type="scientific">Parvularcula bermudensis (strain ATCC BAA-594 / HTCC2503 / KCTC 12087)</name>
    <dbReference type="NCBI Taxonomy" id="314260"/>
    <lineage>
        <taxon>Bacteria</taxon>
        <taxon>Pseudomonadati</taxon>
        <taxon>Pseudomonadota</taxon>
        <taxon>Alphaproteobacteria</taxon>
        <taxon>Parvularculales</taxon>
        <taxon>Parvularculaceae</taxon>
        <taxon>Parvularcula</taxon>
    </lineage>
</organism>
<keyword evidence="3" id="KW-1185">Reference proteome</keyword>
<dbReference type="eggNOG" id="COG2814">
    <property type="taxonomic scope" value="Bacteria"/>
</dbReference>
<accession>E0TEG7</accession>
<sequence>MDKTAKDRDWLDEAFARIAIDDEGRACKDIPASACHEESSNFFLHAASLSLTKSGDGLIDPKLVLSWLLTAHGAPAVTVGLLVPIRESLALLPQLFTAGMLRRLPKRKWAWAIASGVEGLAVLAMAMAAFFLRGPLLGWSIVGLLAVFALARSVASVTYKDVLGKTVDRSRRGRATGFASSAAAISVIVFAVLLFSGLVDRMTLVLAGLIVAGIAWILAGLLFTRLTEAPGATEGGATAIKETIRQFSLLREDPQLSLFITVRGLLTVTALAPPFMVAAGSVGEQPYNSLGLLVLASASASFVSGFVWGHLSDQSSRRVLFLSAAAGGLILTATSAAAFLGLLSTMAVLPLLLFILMISYEGVRVGRSTHLVDMASEETRAAYTALSNTLIGVVLVLGGAFGGLMSVTGPATVLAVMAGLALAAVPLAMRLEDVQQR</sequence>
<dbReference type="AlphaFoldDB" id="E0TEG7"/>
<evidence type="ECO:0000313" key="2">
    <source>
        <dbReference type="EMBL" id="ADM10439.1"/>
    </source>
</evidence>
<feature type="transmembrane region" description="Helical" evidence="1">
    <location>
        <begin position="204"/>
        <end position="223"/>
    </location>
</feature>
<reference evidence="2 3" key="2">
    <citation type="journal article" date="2011" name="J. Bacteriol.">
        <title>Complete genome sequence of strain HTCC2503T of Parvularcula bermudensis, the type species of the order "Parvularculales" in the class Alphaproteobacteria.</title>
        <authorList>
            <person name="Oh H.M."/>
            <person name="Kang I."/>
            <person name="Vergin K.L."/>
            <person name="Kang D."/>
            <person name="Rhee K.H."/>
            <person name="Giovannoni S.J."/>
            <person name="Cho J.C."/>
        </authorList>
    </citation>
    <scope>NUCLEOTIDE SEQUENCE [LARGE SCALE GENOMIC DNA]</scope>
    <source>
        <strain evidence="3">ATCC BAA-594 / HTCC2503 / KCTC 12087</strain>
    </source>
</reference>
<evidence type="ECO:0000256" key="1">
    <source>
        <dbReference type="SAM" id="Phobius"/>
    </source>
</evidence>